<dbReference type="PANTHER" id="PTHR12370">
    <property type="entry name" value="PHOSPHOLIPASE B-RELATED"/>
    <property type="match status" value="1"/>
</dbReference>
<evidence type="ECO:0000313" key="9">
    <source>
        <dbReference type="EMBL" id="KAK8883364.1"/>
    </source>
</evidence>
<keyword evidence="3 7" id="KW-0378">Hydrolase</keyword>
<evidence type="ECO:0000256" key="1">
    <source>
        <dbReference type="ARBA" id="ARBA00007835"/>
    </source>
</evidence>
<keyword evidence="8" id="KW-0472">Membrane</keyword>
<comment type="function">
    <text evidence="7">Putative phospholipase.</text>
</comment>
<gene>
    <name evidence="9" type="ORF">M9Y10_046014</name>
</gene>
<dbReference type="Gene3D" id="3.60.60.30">
    <property type="match status" value="1"/>
</dbReference>
<dbReference type="Proteomes" id="UP001470230">
    <property type="component" value="Unassembled WGS sequence"/>
</dbReference>
<evidence type="ECO:0000256" key="5">
    <source>
        <dbReference type="ARBA" id="ARBA00023098"/>
    </source>
</evidence>
<keyword evidence="4 7" id="KW-0442">Lipid degradation</keyword>
<dbReference type="PANTHER" id="PTHR12370:SF3">
    <property type="entry name" value="PHOSPHOLIPASE B-LIKE 2-RELATED"/>
    <property type="match status" value="1"/>
</dbReference>
<keyword evidence="6" id="KW-0325">Glycoprotein</keyword>
<accession>A0ABR2JWW8</accession>
<evidence type="ECO:0000256" key="8">
    <source>
        <dbReference type="SAM" id="Phobius"/>
    </source>
</evidence>
<keyword evidence="10" id="KW-1185">Reference proteome</keyword>
<feature type="transmembrane region" description="Helical" evidence="8">
    <location>
        <begin position="599"/>
        <end position="625"/>
    </location>
</feature>
<evidence type="ECO:0000256" key="3">
    <source>
        <dbReference type="ARBA" id="ARBA00022801"/>
    </source>
</evidence>
<dbReference type="InterPro" id="IPR007000">
    <property type="entry name" value="PLipase_B-like"/>
</dbReference>
<evidence type="ECO:0000256" key="7">
    <source>
        <dbReference type="RuleBase" id="RU364138"/>
    </source>
</evidence>
<protein>
    <recommendedName>
        <fullName evidence="7">Phospholipase B-like</fullName>
        <ecNumber evidence="7">3.1.1.-</ecNumber>
    </recommendedName>
</protein>
<evidence type="ECO:0000256" key="2">
    <source>
        <dbReference type="ARBA" id="ARBA00022729"/>
    </source>
</evidence>
<proteinExistence type="inferred from homology"/>
<dbReference type="Pfam" id="PF04916">
    <property type="entry name" value="Phospholip_B"/>
    <property type="match status" value="1"/>
</dbReference>
<organism evidence="9 10">
    <name type="scientific">Tritrichomonas musculus</name>
    <dbReference type="NCBI Taxonomy" id="1915356"/>
    <lineage>
        <taxon>Eukaryota</taxon>
        <taxon>Metamonada</taxon>
        <taxon>Parabasalia</taxon>
        <taxon>Tritrichomonadida</taxon>
        <taxon>Tritrichomonadidae</taxon>
        <taxon>Tritrichomonas</taxon>
    </lineage>
</organism>
<keyword evidence="2 7" id="KW-0732">Signal</keyword>
<name>A0ABR2JWW8_9EUKA</name>
<evidence type="ECO:0000313" key="10">
    <source>
        <dbReference type="Proteomes" id="UP001470230"/>
    </source>
</evidence>
<comment type="similarity">
    <text evidence="1 7">Belongs to the phospholipase B-like family.</text>
</comment>
<keyword evidence="8" id="KW-1133">Transmembrane helix</keyword>
<evidence type="ECO:0000256" key="4">
    <source>
        <dbReference type="ARBA" id="ARBA00022963"/>
    </source>
</evidence>
<dbReference type="EC" id="3.1.1.-" evidence="7"/>
<reference evidence="9 10" key="1">
    <citation type="submission" date="2024-04" db="EMBL/GenBank/DDBJ databases">
        <title>Tritrichomonas musculus Genome.</title>
        <authorList>
            <person name="Alves-Ferreira E."/>
            <person name="Grigg M."/>
            <person name="Lorenzi H."/>
            <person name="Galac M."/>
        </authorList>
    </citation>
    <scope>NUCLEOTIDE SEQUENCE [LARGE SCALE GENOMIC DNA]</scope>
    <source>
        <strain evidence="9 10">EAF2021</strain>
    </source>
</reference>
<sequence length="638" mass="73551">MINNLLFLSFIFYLFTPSSGSLATGYYNQSSNKIDVKIGVIDKVQGTCWASYENTITENGWYKYSVEGREGADPDEMGYCVGYLEGYLAQPQIYDAFNLFLDTIFGNRSNLPYPEKFTEYMKQNHDFAFSDNFKNERSYQVFLNMFSGLSDGYNFGAIEYCSKQTDQCNKTIDRYLLWSYSSNGDLIDILPMLGLMKYSDPMRARCTAFIKLLPDYSDIFMSHNTWTDYRQLHAVLKRITLPIDFFAAKTVVFSTRIGMVGSVDDFYVSDSNLMVFETSLLNNNETYLKSYVTPQRLNYWVRANSAMFAAHNGEEWVDLFIKDNSGTYNNDYYVIDINKFTPGKKPTKDLVWLIEQTPSDKIYKSDVTENLTKKGHIASFNVPVSNEIYDLMDYAKFAKLNTLYVPFFNNCRYLISERELPKVKNFDDFLHIGRYNHYITDEYSKGNPLATIAARNELNTSKENDDYFDGALDNKACRASEVFTRLDVHAVNSPTSEGGEVPIFSFNFDRLKNFPHDGLPDEWNFSYIRFGYNHEAFYNNIERCPTNPETTEEECLKIKFCGWCGETKKCLPGTLNDKQPLFGEECPNNSWRTRPKENFTWVFVGASVAGGNVLIAILVGLIIYAKKKKLDYESLLRQ</sequence>
<comment type="caution">
    <text evidence="9">The sequence shown here is derived from an EMBL/GenBank/DDBJ whole genome shotgun (WGS) entry which is preliminary data.</text>
</comment>
<evidence type="ECO:0000256" key="6">
    <source>
        <dbReference type="ARBA" id="ARBA00023180"/>
    </source>
</evidence>
<feature type="chain" id="PRO_5045005204" description="Phospholipase B-like" evidence="7">
    <location>
        <begin position="21"/>
        <end position="638"/>
    </location>
</feature>
<feature type="signal peptide" evidence="7">
    <location>
        <begin position="1"/>
        <end position="20"/>
    </location>
</feature>
<dbReference type="EMBL" id="JAPFFF010000009">
    <property type="protein sequence ID" value="KAK8883364.1"/>
    <property type="molecule type" value="Genomic_DNA"/>
</dbReference>
<keyword evidence="8" id="KW-0812">Transmembrane</keyword>
<keyword evidence="5 7" id="KW-0443">Lipid metabolism</keyword>